<gene>
    <name evidence="1" type="ORF">MCOR_48012</name>
</gene>
<dbReference type="Proteomes" id="UP000507470">
    <property type="component" value="Unassembled WGS sequence"/>
</dbReference>
<reference evidence="1 2" key="1">
    <citation type="submission" date="2020-06" db="EMBL/GenBank/DDBJ databases">
        <authorList>
            <person name="Li R."/>
            <person name="Bekaert M."/>
        </authorList>
    </citation>
    <scope>NUCLEOTIDE SEQUENCE [LARGE SCALE GENOMIC DNA]</scope>
    <source>
        <strain evidence="2">wild</strain>
    </source>
</reference>
<dbReference type="EMBL" id="CACVKT020008401">
    <property type="protein sequence ID" value="CAC5415308.1"/>
    <property type="molecule type" value="Genomic_DNA"/>
</dbReference>
<sequence length="220" mass="24763">MEFENITKFASKLQTFLGMREIQSKVTDNESCLKSMVANKYVENIDIQFTIDEKEFETACYLPSGCCKTRTQTGGYFFTGYGIQVLKLAILNAQAEIEDVIMLKRLCCAFDVEFINDNRVAVSTGKPDDLGKEPDLGIRIFDLTRRQVTQFIELPGCSYGITYDGISLICCVLDKDIHVISCKDYSITKIPKTVTTESSYVSTHADKIVYTNPEENKVSC</sequence>
<organism evidence="1 2">
    <name type="scientific">Mytilus coruscus</name>
    <name type="common">Sea mussel</name>
    <dbReference type="NCBI Taxonomy" id="42192"/>
    <lineage>
        <taxon>Eukaryota</taxon>
        <taxon>Metazoa</taxon>
        <taxon>Spiralia</taxon>
        <taxon>Lophotrochozoa</taxon>
        <taxon>Mollusca</taxon>
        <taxon>Bivalvia</taxon>
        <taxon>Autobranchia</taxon>
        <taxon>Pteriomorphia</taxon>
        <taxon>Mytilida</taxon>
        <taxon>Mytiloidea</taxon>
        <taxon>Mytilidae</taxon>
        <taxon>Mytilinae</taxon>
        <taxon>Mytilus</taxon>
    </lineage>
</organism>
<evidence type="ECO:0000313" key="1">
    <source>
        <dbReference type="EMBL" id="CAC5415308.1"/>
    </source>
</evidence>
<proteinExistence type="predicted"/>
<protein>
    <submittedName>
        <fullName evidence="1">Uncharacterized protein</fullName>
    </submittedName>
</protein>
<name>A0A6J8E5C8_MYTCO</name>
<keyword evidence="2" id="KW-1185">Reference proteome</keyword>
<evidence type="ECO:0000313" key="2">
    <source>
        <dbReference type="Proteomes" id="UP000507470"/>
    </source>
</evidence>
<dbReference type="AlphaFoldDB" id="A0A6J8E5C8"/>
<dbReference type="OrthoDB" id="6087280at2759"/>
<accession>A0A6J8E5C8</accession>